<evidence type="ECO:0000256" key="1">
    <source>
        <dbReference type="SAM" id="SignalP"/>
    </source>
</evidence>
<evidence type="ECO:0000259" key="2">
    <source>
        <dbReference type="Pfam" id="PF13731"/>
    </source>
</evidence>
<dbReference type="Proteomes" id="UP000183039">
    <property type="component" value="Unassembled WGS sequence"/>
</dbReference>
<dbReference type="EMBL" id="JXLC01000009">
    <property type="protein sequence ID" value="OJG92002.1"/>
    <property type="molecule type" value="Genomic_DNA"/>
</dbReference>
<gene>
    <name evidence="3" type="ORF">RV15_GL003647</name>
</gene>
<organism evidence="3 4">
    <name type="scientific">Enterococcus silesiacus</name>
    <dbReference type="NCBI Taxonomy" id="332949"/>
    <lineage>
        <taxon>Bacteria</taxon>
        <taxon>Bacillati</taxon>
        <taxon>Bacillota</taxon>
        <taxon>Bacilli</taxon>
        <taxon>Lactobacillales</taxon>
        <taxon>Enterococcaceae</taxon>
        <taxon>Enterococcus</taxon>
    </lineage>
</organism>
<evidence type="ECO:0000313" key="4">
    <source>
        <dbReference type="Proteomes" id="UP000183039"/>
    </source>
</evidence>
<evidence type="ECO:0000313" key="3">
    <source>
        <dbReference type="EMBL" id="OJG92002.1"/>
    </source>
</evidence>
<protein>
    <recommendedName>
        <fullName evidence="2">WxL domain-containing protein</fullName>
    </recommendedName>
</protein>
<dbReference type="InterPro" id="IPR027994">
    <property type="entry name" value="WxL_dom"/>
</dbReference>
<sequence>MYKMKSSTLFITSSKVLLLSVVFGTFFLGQSASAADINKATDLDVTFTPGALTLEAVSTISYASQTISVNDASYVPTNPGAINVVVSDARGTNAGWKLSGKLNGFKNSSAAASLPNASLNFKNTQAGTNSDADAPTPVNTVKLTSGAETASPFATATAGAGAGTWTFTWPDAENTGVTLDVPAAMATLGKHTSTIDWTLADAP</sequence>
<feature type="chain" id="PRO_5041639104" description="WxL domain-containing protein" evidence="1">
    <location>
        <begin position="35"/>
        <end position="203"/>
    </location>
</feature>
<dbReference type="AlphaFoldDB" id="A0AA91GL20"/>
<proteinExistence type="predicted"/>
<comment type="caution">
    <text evidence="3">The sequence shown here is derived from an EMBL/GenBank/DDBJ whole genome shotgun (WGS) entry which is preliminary data.</text>
</comment>
<name>A0AA91GL20_9ENTE</name>
<feature type="signal peptide" evidence="1">
    <location>
        <begin position="1"/>
        <end position="34"/>
    </location>
</feature>
<keyword evidence="1" id="KW-0732">Signal</keyword>
<feature type="domain" description="WxL" evidence="2">
    <location>
        <begin position="44"/>
        <end position="203"/>
    </location>
</feature>
<reference evidence="3 4" key="1">
    <citation type="submission" date="2014-12" db="EMBL/GenBank/DDBJ databases">
        <title>Draft genome sequences of 29 type strains of Enterococci.</title>
        <authorList>
            <person name="Zhong Z."/>
            <person name="Sun Z."/>
            <person name="Liu W."/>
            <person name="Zhang W."/>
            <person name="Zhang H."/>
        </authorList>
    </citation>
    <scope>NUCLEOTIDE SEQUENCE [LARGE SCALE GENOMIC DNA]</scope>
    <source>
        <strain evidence="3 4">DSM 22801</strain>
    </source>
</reference>
<accession>A0AA91GL20</accession>
<dbReference type="Pfam" id="PF13731">
    <property type="entry name" value="WxL"/>
    <property type="match status" value="1"/>
</dbReference>